<dbReference type="Gene3D" id="3.40.50.150">
    <property type="entry name" value="Vaccinia Virus protein VP39"/>
    <property type="match status" value="1"/>
</dbReference>
<dbReference type="InterPro" id="IPR052514">
    <property type="entry name" value="SAM-dependent_MTase"/>
</dbReference>
<sequence>MRSFFHVVHLHLLPLTQQVVIVLLCGCVGIHAKYSCEVTGSGEPMSCSGWPDDREQDTTTRKLNPSTLFLSCLLDRLPFPFFTSVVNLTLQLPYYSSDMIHCQDPKCATTAQWNAALHHPDDDAIVSKSFLYKNGAEGFENVMKTHFLRYLKTQPQDVTVLDVGANIGVHSLWFAALGYKVHSFEPLSKNFALLHCSVILTPNLQANIRVNNFGLSTRNSTACMLSESHNLGGTHAEVLDSDNIYNGSHYCAPEDRASMRTLDWYWITVLNKEPVFLMKIDVEGFEPQVVAGGHQMFTQSPPKVLILEFVAQFILRAGGSARSFLSRLESLGYAHCDPWTNVCIPVTMVHTVWGDLLLVHKTFREHISQVSGKSAARDHDDDMLDHGAHVAGYLGLITKGLKP</sequence>
<dbReference type="OrthoDB" id="542772at2759"/>
<evidence type="ECO:0000313" key="4">
    <source>
        <dbReference type="EMBL" id="GAX80390.1"/>
    </source>
</evidence>
<feature type="chain" id="PRO_5012829264" description="Methyltransferase FkbM domain-containing protein" evidence="2">
    <location>
        <begin position="33"/>
        <end position="403"/>
    </location>
</feature>
<dbReference type="Proteomes" id="UP000232323">
    <property type="component" value="Unassembled WGS sequence"/>
</dbReference>
<evidence type="ECO:0000256" key="2">
    <source>
        <dbReference type="SAM" id="SignalP"/>
    </source>
</evidence>
<organism evidence="4 5">
    <name type="scientific">Chlamydomonas eustigma</name>
    <dbReference type="NCBI Taxonomy" id="1157962"/>
    <lineage>
        <taxon>Eukaryota</taxon>
        <taxon>Viridiplantae</taxon>
        <taxon>Chlorophyta</taxon>
        <taxon>core chlorophytes</taxon>
        <taxon>Chlorophyceae</taxon>
        <taxon>CS clade</taxon>
        <taxon>Chlamydomonadales</taxon>
        <taxon>Chlamydomonadaceae</taxon>
        <taxon>Chlamydomonas</taxon>
    </lineage>
</organism>
<keyword evidence="5" id="KW-1185">Reference proteome</keyword>
<dbReference type="PROSITE" id="PS51257">
    <property type="entry name" value="PROKAR_LIPOPROTEIN"/>
    <property type="match status" value="1"/>
</dbReference>
<dbReference type="InterPro" id="IPR006342">
    <property type="entry name" value="FkbM_mtfrase"/>
</dbReference>
<gene>
    <name evidence="4" type="ORF">CEUSTIGMA_g7829.t1</name>
</gene>
<dbReference type="PANTHER" id="PTHR34203:SF13">
    <property type="entry name" value="EXPRESSED PROTEIN"/>
    <property type="match status" value="1"/>
</dbReference>
<name>A0A250XCA4_9CHLO</name>
<keyword evidence="2" id="KW-0732">Signal</keyword>
<reference evidence="4 5" key="1">
    <citation type="submission" date="2017-08" db="EMBL/GenBank/DDBJ databases">
        <title>Acidophilic green algal genome provides insights into adaptation to an acidic environment.</title>
        <authorList>
            <person name="Hirooka S."/>
            <person name="Hirose Y."/>
            <person name="Kanesaki Y."/>
            <person name="Higuchi S."/>
            <person name="Fujiwara T."/>
            <person name="Onuma R."/>
            <person name="Era A."/>
            <person name="Ohbayashi R."/>
            <person name="Uzuka A."/>
            <person name="Nozaki H."/>
            <person name="Yoshikawa H."/>
            <person name="Miyagishima S.Y."/>
        </authorList>
    </citation>
    <scope>NUCLEOTIDE SEQUENCE [LARGE SCALE GENOMIC DNA]</scope>
    <source>
        <strain evidence="4 5">NIES-2499</strain>
    </source>
</reference>
<dbReference type="AlphaFoldDB" id="A0A250XCA4"/>
<dbReference type="InterPro" id="IPR029063">
    <property type="entry name" value="SAM-dependent_MTases_sf"/>
</dbReference>
<dbReference type="NCBIfam" id="TIGR01444">
    <property type="entry name" value="fkbM_fam"/>
    <property type="match status" value="1"/>
</dbReference>
<dbReference type="EMBL" id="BEGY01000051">
    <property type="protein sequence ID" value="GAX80390.1"/>
    <property type="molecule type" value="Genomic_DNA"/>
</dbReference>
<feature type="signal peptide" evidence="2">
    <location>
        <begin position="1"/>
        <end position="32"/>
    </location>
</feature>
<evidence type="ECO:0000259" key="3">
    <source>
        <dbReference type="Pfam" id="PF05050"/>
    </source>
</evidence>
<dbReference type="PANTHER" id="PTHR34203">
    <property type="entry name" value="METHYLTRANSFERASE, FKBM FAMILY PROTEIN"/>
    <property type="match status" value="1"/>
</dbReference>
<protein>
    <recommendedName>
        <fullName evidence="3">Methyltransferase FkbM domain-containing protein</fullName>
    </recommendedName>
</protein>
<evidence type="ECO:0000256" key="1">
    <source>
        <dbReference type="SAM" id="MobiDB-lite"/>
    </source>
</evidence>
<dbReference type="SUPFAM" id="SSF53335">
    <property type="entry name" value="S-adenosyl-L-methionine-dependent methyltransferases"/>
    <property type="match status" value="1"/>
</dbReference>
<feature type="region of interest" description="Disordered" evidence="1">
    <location>
        <begin position="40"/>
        <end position="59"/>
    </location>
</feature>
<proteinExistence type="predicted"/>
<feature type="domain" description="Methyltransferase FkbM" evidence="3">
    <location>
        <begin position="162"/>
        <end position="333"/>
    </location>
</feature>
<accession>A0A250XCA4</accession>
<evidence type="ECO:0000313" key="5">
    <source>
        <dbReference type="Proteomes" id="UP000232323"/>
    </source>
</evidence>
<dbReference type="Pfam" id="PF05050">
    <property type="entry name" value="Methyltransf_21"/>
    <property type="match status" value="1"/>
</dbReference>
<comment type="caution">
    <text evidence="4">The sequence shown here is derived from an EMBL/GenBank/DDBJ whole genome shotgun (WGS) entry which is preliminary data.</text>
</comment>